<protein>
    <submittedName>
        <fullName evidence="3">SpoIIE family protein phosphatase</fullName>
    </submittedName>
</protein>
<sequence length="281" mass="29556">MTAGAEDADRPPGLPAALLIDASTEAISATGGHAGGIYLRSRSPGVLWLAVLAGLPGPLFRPWWRMHADRPFPVADAYRLGVRVLLPNATETMRRYPQFAAGLPFPFGSLHVPITGAAHPFGVLTVLRPAVPDVAEMLDGLDVVERLAGELGASLERWEDGGGSPVHPDGRTQVLDVPGGVVLGVDPQAQYPLTEFRLDPDAVLALYTDGLVERPGTDIDDGITALRVALAECGAPVPGPGGRSLASIADRLTVMARHAVDRPDDISLLLAVRRPGHGSPR</sequence>
<gene>
    <name evidence="3" type="ORF">ACFQMH_27035</name>
</gene>
<dbReference type="Proteomes" id="UP001596409">
    <property type="component" value="Unassembled WGS sequence"/>
</dbReference>
<accession>A0ABW2E575</accession>
<keyword evidence="4" id="KW-1185">Reference proteome</keyword>
<feature type="domain" description="PPM-type phosphatase" evidence="2">
    <location>
        <begin position="166"/>
        <end position="271"/>
    </location>
</feature>
<dbReference type="Pfam" id="PF07228">
    <property type="entry name" value="SpoIIE"/>
    <property type="match status" value="1"/>
</dbReference>
<evidence type="ECO:0000259" key="2">
    <source>
        <dbReference type="Pfam" id="PF07228"/>
    </source>
</evidence>
<dbReference type="PANTHER" id="PTHR43156:SF2">
    <property type="entry name" value="STAGE II SPORULATION PROTEIN E"/>
    <property type="match status" value="1"/>
</dbReference>
<keyword evidence="1" id="KW-0378">Hydrolase</keyword>
<evidence type="ECO:0000313" key="3">
    <source>
        <dbReference type="EMBL" id="MFC7015299.1"/>
    </source>
</evidence>
<dbReference type="EMBL" id="JBHSYM010000060">
    <property type="protein sequence ID" value="MFC7015299.1"/>
    <property type="molecule type" value="Genomic_DNA"/>
</dbReference>
<dbReference type="RefSeq" id="WP_189873985.1">
    <property type="nucleotide sequence ID" value="NZ_BMWA01000013.1"/>
</dbReference>
<dbReference type="InterPro" id="IPR001932">
    <property type="entry name" value="PPM-type_phosphatase-like_dom"/>
</dbReference>
<name>A0ABW2E575_9ACTN</name>
<evidence type="ECO:0000256" key="1">
    <source>
        <dbReference type="ARBA" id="ARBA00022801"/>
    </source>
</evidence>
<dbReference type="InterPro" id="IPR036457">
    <property type="entry name" value="PPM-type-like_dom_sf"/>
</dbReference>
<organism evidence="3 4">
    <name type="scientific">Streptomyces viridiviolaceus</name>
    <dbReference type="NCBI Taxonomy" id="68282"/>
    <lineage>
        <taxon>Bacteria</taxon>
        <taxon>Bacillati</taxon>
        <taxon>Actinomycetota</taxon>
        <taxon>Actinomycetes</taxon>
        <taxon>Kitasatosporales</taxon>
        <taxon>Streptomycetaceae</taxon>
        <taxon>Streptomyces</taxon>
    </lineage>
</organism>
<dbReference type="InterPro" id="IPR052016">
    <property type="entry name" value="Bact_Sigma-Reg"/>
</dbReference>
<dbReference type="Gene3D" id="3.60.40.10">
    <property type="entry name" value="PPM-type phosphatase domain"/>
    <property type="match status" value="1"/>
</dbReference>
<dbReference type="PANTHER" id="PTHR43156">
    <property type="entry name" value="STAGE II SPORULATION PROTEIN E-RELATED"/>
    <property type="match status" value="1"/>
</dbReference>
<reference evidence="4" key="1">
    <citation type="journal article" date="2019" name="Int. J. Syst. Evol. Microbiol.">
        <title>The Global Catalogue of Microorganisms (GCM) 10K type strain sequencing project: providing services to taxonomists for standard genome sequencing and annotation.</title>
        <authorList>
            <consortium name="The Broad Institute Genomics Platform"/>
            <consortium name="The Broad Institute Genome Sequencing Center for Infectious Disease"/>
            <person name="Wu L."/>
            <person name="Ma J."/>
        </authorList>
    </citation>
    <scope>NUCLEOTIDE SEQUENCE [LARGE SCALE GENOMIC DNA]</scope>
    <source>
        <strain evidence="4">JCM 4855</strain>
    </source>
</reference>
<proteinExistence type="predicted"/>
<dbReference type="SUPFAM" id="SSF55781">
    <property type="entry name" value="GAF domain-like"/>
    <property type="match status" value="1"/>
</dbReference>
<comment type="caution">
    <text evidence="3">The sequence shown here is derived from an EMBL/GenBank/DDBJ whole genome shotgun (WGS) entry which is preliminary data.</text>
</comment>
<evidence type="ECO:0000313" key="4">
    <source>
        <dbReference type="Proteomes" id="UP001596409"/>
    </source>
</evidence>